<organism evidence="1 2">
    <name type="scientific">Tilletia indica</name>
    <dbReference type="NCBI Taxonomy" id="43049"/>
    <lineage>
        <taxon>Eukaryota</taxon>
        <taxon>Fungi</taxon>
        <taxon>Dikarya</taxon>
        <taxon>Basidiomycota</taxon>
        <taxon>Ustilaginomycotina</taxon>
        <taxon>Exobasidiomycetes</taxon>
        <taxon>Tilletiales</taxon>
        <taxon>Tilletiaceae</taxon>
        <taxon>Tilletia</taxon>
    </lineage>
</organism>
<keyword evidence="2" id="KW-1185">Reference proteome</keyword>
<dbReference type="AlphaFoldDB" id="A0A177TBX5"/>
<gene>
    <name evidence="1" type="ORF">A4X13_0g3971</name>
</gene>
<sequence length="152" mass="16457">MFLVSALSVLFSSRISSRPSRLLSTRLGNRLVFLISVRLGSALVLLVSSRSSRLQRLRVAMTTSTIICCVNSITVNSTSNSENSISLPPRSAFAHFPSRNRPAQSAGIKLRSAHTTRIEHVNNTASSRVSLSSESSVSCLLDRIFSDAGDSF</sequence>
<protein>
    <submittedName>
        <fullName evidence="1">Uncharacterized protein</fullName>
    </submittedName>
</protein>
<dbReference type="Proteomes" id="UP000077521">
    <property type="component" value="Unassembled WGS sequence"/>
</dbReference>
<name>A0A177TBX5_9BASI</name>
<reference evidence="1" key="2">
    <citation type="journal article" date="2019" name="IMA Fungus">
        <title>Genome sequencing and comparison of five Tilletia species to identify candidate genes for the detection of regulated species infecting wheat.</title>
        <authorList>
            <person name="Nguyen H.D.T."/>
            <person name="Sultana T."/>
            <person name="Kesanakurti P."/>
            <person name="Hambleton S."/>
        </authorList>
    </citation>
    <scope>NUCLEOTIDE SEQUENCE</scope>
    <source>
        <strain evidence="1">DAOMC 236416</strain>
    </source>
</reference>
<dbReference type="EMBL" id="LWDF02000244">
    <property type="protein sequence ID" value="KAE8251487.1"/>
    <property type="molecule type" value="Genomic_DNA"/>
</dbReference>
<reference evidence="1" key="1">
    <citation type="submission" date="2016-04" db="EMBL/GenBank/DDBJ databases">
        <authorList>
            <person name="Nguyen H.D."/>
            <person name="Samba Siva P."/>
            <person name="Cullis J."/>
            <person name="Levesque C.A."/>
            <person name="Hambleton S."/>
        </authorList>
    </citation>
    <scope>NUCLEOTIDE SEQUENCE</scope>
    <source>
        <strain evidence="1">DAOMC 236416</strain>
    </source>
</reference>
<evidence type="ECO:0000313" key="1">
    <source>
        <dbReference type="EMBL" id="KAE8251487.1"/>
    </source>
</evidence>
<evidence type="ECO:0000313" key="2">
    <source>
        <dbReference type="Proteomes" id="UP000077521"/>
    </source>
</evidence>
<accession>A0A177TBX5</accession>
<proteinExistence type="predicted"/>
<comment type="caution">
    <text evidence="1">The sequence shown here is derived from an EMBL/GenBank/DDBJ whole genome shotgun (WGS) entry which is preliminary data.</text>
</comment>